<organism evidence="2 3">
    <name type="scientific">Clostridium fallax</name>
    <dbReference type="NCBI Taxonomy" id="1533"/>
    <lineage>
        <taxon>Bacteria</taxon>
        <taxon>Bacillati</taxon>
        <taxon>Bacillota</taxon>
        <taxon>Clostridia</taxon>
        <taxon>Eubacteriales</taxon>
        <taxon>Clostridiaceae</taxon>
        <taxon>Clostridium</taxon>
    </lineage>
</organism>
<proteinExistence type="predicted"/>
<dbReference type="EMBL" id="FQVM01000027">
    <property type="protein sequence ID" value="SHF04537.1"/>
    <property type="molecule type" value="Genomic_DNA"/>
</dbReference>
<dbReference type="RefSeq" id="WP_072897233.1">
    <property type="nucleotide sequence ID" value="NZ_FQVM01000027.1"/>
</dbReference>
<accession>A0A1M4YFH6</accession>
<feature type="transmembrane region" description="Helical" evidence="1">
    <location>
        <begin position="53"/>
        <end position="71"/>
    </location>
</feature>
<dbReference type="InterPro" id="IPR031360">
    <property type="entry name" value="TrpP"/>
</dbReference>
<feature type="transmembrane region" description="Helical" evidence="1">
    <location>
        <begin position="101"/>
        <end position="127"/>
    </location>
</feature>
<reference evidence="2 3" key="1">
    <citation type="submission" date="2016-11" db="EMBL/GenBank/DDBJ databases">
        <authorList>
            <person name="Jaros S."/>
            <person name="Januszkiewicz K."/>
            <person name="Wedrychowicz H."/>
        </authorList>
    </citation>
    <scope>NUCLEOTIDE SEQUENCE [LARGE SCALE GENOMIC DNA]</scope>
    <source>
        <strain evidence="2 3">DSM 2631</strain>
    </source>
</reference>
<evidence type="ECO:0000256" key="1">
    <source>
        <dbReference type="SAM" id="Phobius"/>
    </source>
</evidence>
<keyword evidence="3" id="KW-1185">Reference proteome</keyword>
<feature type="transmembrane region" description="Helical" evidence="1">
    <location>
        <begin position="77"/>
        <end position="94"/>
    </location>
</feature>
<evidence type="ECO:0000313" key="3">
    <source>
        <dbReference type="Proteomes" id="UP000184035"/>
    </source>
</evidence>
<gene>
    <name evidence="2" type="ORF">SAMN05443638_12724</name>
</gene>
<dbReference type="AlphaFoldDB" id="A0A1M4YFH6"/>
<feature type="transmembrane region" description="Helical" evidence="1">
    <location>
        <begin position="133"/>
        <end position="156"/>
    </location>
</feature>
<feature type="transmembrane region" description="Helical" evidence="1">
    <location>
        <begin position="30"/>
        <end position="46"/>
    </location>
</feature>
<protein>
    <submittedName>
        <fullName evidence="2">Tryptophan transporter TrpP</fullName>
    </submittedName>
</protein>
<dbReference type="OrthoDB" id="2243651at2"/>
<dbReference type="Pfam" id="PF17099">
    <property type="entry name" value="TrpP"/>
    <property type="match status" value="1"/>
</dbReference>
<dbReference type="STRING" id="1533.SAMN05443638_12724"/>
<name>A0A1M4YFH6_9CLOT</name>
<sequence>MNTKKMLLTSLFLSIGLLINQIMPPLFLGIKPDTTLIFLFIILIINKDYKSAFLAGIISGIFAALTTTFPLGQIPNIIDKFLTANIMFLFIYILKNKINKFTCFLLTTTLGTLISGSIFLISGMFLAGFNIPFFITFFSIIVPSSIANTILGILLYRVLKLSLKKSNIII</sequence>
<keyword evidence="1" id="KW-0472">Membrane</keyword>
<keyword evidence="1" id="KW-1133">Transmembrane helix</keyword>
<keyword evidence="1" id="KW-0812">Transmembrane</keyword>
<dbReference type="Proteomes" id="UP000184035">
    <property type="component" value="Unassembled WGS sequence"/>
</dbReference>
<evidence type="ECO:0000313" key="2">
    <source>
        <dbReference type="EMBL" id="SHF04537.1"/>
    </source>
</evidence>